<protein>
    <submittedName>
        <fullName evidence="2">Uncharacterized protein</fullName>
    </submittedName>
</protein>
<dbReference type="InterPro" id="IPR044798">
    <property type="entry name" value="EAF1A/B"/>
</dbReference>
<feature type="compositionally biased region" description="Polar residues" evidence="1">
    <location>
        <begin position="289"/>
        <end position="302"/>
    </location>
</feature>
<dbReference type="Proteomes" id="UP001497522">
    <property type="component" value="Chromosome 11"/>
</dbReference>
<feature type="region of interest" description="Disordered" evidence="1">
    <location>
        <begin position="505"/>
        <end position="574"/>
    </location>
</feature>
<sequence>MQVGDLITCTNLSSLAARMYNGGDATRLYLQSSECCVSTSSSPVPKFEVVAIVNQCELAGFAYWSITDVLGSAHLVYLLPHYSSSKLIWGVDVSCEVEGKRTESGIELGTQKGEAVVLGPRAREDPGFVPAFQHSVNAEQGSMGAGVGAAAAIDHNEPSPHGTAIEKVLAELRWDLGVREERRRQLQFLEKVVPALDVIVQVQQGGEPLDFQFREVPSLTFSSPSPAEPLADQLLFSVAKAISNGNAHESISSQALSRGRGVELEDCSFPVNARDAKDGTPSKGRAPQPSISNSAWTQINVTTKRKGEVEGSEDNHIGSRSPEYARRNKYQSQHLGNGHLSVKEQEKLVGVYSSLVVAQPPQPSVTRKDEAMVDMGFQVLPHESPHAVTGNHNGVPTNQELEPLIKVMRRCGADLEEHMADTSIDIKKDTNRAVLPSHVSLQSEDTSVNFQVATGEDDGSQFTGKGSNIDLFFSEERPSPHLQSFHELQEVDAACLQEHVDDKSLLGRDSVNPGSAREPSATGHSGHETPRRETEERVGTPPLPHSDSIEKCSSRAHQVASEVGLNMPPRGSMYEQNLSSKEVTGTEGKTLPVTQVILGGLEGLSFHKSPKIKKKVARGTSDVRKVNRDWSAQDDKRFNASNARIKVEDVAEDRTKPSATTSELSSLQVSGAPKPQELRTEGQAGAVVGGVPRSIGRTSSTSALLKNKFPGVVIPWEKEHDPTVQAEAEKHRADISAKA</sequence>
<dbReference type="EMBL" id="OZ023712">
    <property type="protein sequence ID" value="CAK9860872.1"/>
    <property type="molecule type" value="Genomic_DNA"/>
</dbReference>
<evidence type="ECO:0000313" key="3">
    <source>
        <dbReference type="Proteomes" id="UP001497522"/>
    </source>
</evidence>
<feature type="compositionally biased region" description="Polar residues" evidence="1">
    <location>
        <begin position="657"/>
        <end position="669"/>
    </location>
</feature>
<organism evidence="2 3">
    <name type="scientific">Sphagnum jensenii</name>
    <dbReference type="NCBI Taxonomy" id="128206"/>
    <lineage>
        <taxon>Eukaryota</taxon>
        <taxon>Viridiplantae</taxon>
        <taxon>Streptophyta</taxon>
        <taxon>Embryophyta</taxon>
        <taxon>Bryophyta</taxon>
        <taxon>Sphagnophytina</taxon>
        <taxon>Sphagnopsida</taxon>
        <taxon>Sphagnales</taxon>
        <taxon>Sphagnaceae</taxon>
        <taxon>Sphagnum</taxon>
    </lineage>
</organism>
<dbReference type="PANTHER" id="PTHR46774">
    <property type="entry name" value="CHROMATIN MODIFICATION-RELATED PROTEIN EAF1 A-RELATED"/>
    <property type="match status" value="1"/>
</dbReference>
<keyword evidence="3" id="KW-1185">Reference proteome</keyword>
<name>A0ABP1AE93_9BRYO</name>
<accession>A0ABP1AE93</accession>
<feature type="region of interest" description="Disordered" evidence="1">
    <location>
        <begin position="647"/>
        <end position="699"/>
    </location>
</feature>
<dbReference type="PANTHER" id="PTHR46774:SF3">
    <property type="entry name" value="CHROMATIN MODIFICATION-RELATED PROTEIN EAF1 A-RELATED"/>
    <property type="match status" value="1"/>
</dbReference>
<proteinExistence type="predicted"/>
<feature type="compositionally biased region" description="Basic and acidic residues" evidence="1">
    <location>
        <begin position="647"/>
        <end position="656"/>
    </location>
</feature>
<feature type="region of interest" description="Disordered" evidence="1">
    <location>
        <begin position="271"/>
        <end position="323"/>
    </location>
</feature>
<feature type="compositionally biased region" description="Basic and acidic residues" evidence="1">
    <location>
        <begin position="305"/>
        <end position="317"/>
    </location>
</feature>
<evidence type="ECO:0000313" key="2">
    <source>
        <dbReference type="EMBL" id="CAK9860872.1"/>
    </source>
</evidence>
<reference evidence="2" key="1">
    <citation type="submission" date="2024-03" db="EMBL/GenBank/DDBJ databases">
        <authorList>
            <consortium name="ELIXIR-Norway"/>
            <consortium name="Elixir Norway"/>
        </authorList>
    </citation>
    <scope>NUCLEOTIDE SEQUENCE</scope>
</reference>
<evidence type="ECO:0000256" key="1">
    <source>
        <dbReference type="SAM" id="MobiDB-lite"/>
    </source>
</evidence>
<gene>
    <name evidence="2" type="ORF">CSSPJE1EN2_LOCUS3867</name>
</gene>
<feature type="compositionally biased region" description="Basic and acidic residues" evidence="1">
    <location>
        <begin position="525"/>
        <end position="538"/>
    </location>
</feature>
<feature type="region of interest" description="Disordered" evidence="1">
    <location>
        <begin position="720"/>
        <end position="739"/>
    </location>
</feature>